<protein>
    <submittedName>
        <fullName evidence="2">Uncharacterized protein</fullName>
    </submittedName>
</protein>
<sequence>MALPKSNPKKSEAMKMKRVSDAMKPRKTAMAKRCSALRKKKTNELSKLRRVLKGQIEKGSFSAEKGFLEIVEDPKNWDLGIQDDCLESKLEALNESIGAVMRKMRIMESSVELEAVDQQLPCNGFEFDDYEPTVDTLDDFLSWVLGGDHHNDIAVMEDDLRLHDLDTMLPEEPQQLEKQPLSVQSMDTIITSDDDIRLLLSDCEIAWMQDDLQFRDDDLSDFLAPLETMLLQHPQEQQPI</sequence>
<name>A0AAD4VDP8_PRUDU</name>
<comment type="caution">
    <text evidence="2">The sequence shown here is derived from an EMBL/GenBank/DDBJ whole genome shotgun (WGS) entry which is preliminary data.</text>
</comment>
<keyword evidence="3" id="KW-1185">Reference proteome</keyword>
<feature type="compositionally biased region" description="Basic residues" evidence="1">
    <location>
        <begin position="25"/>
        <end position="34"/>
    </location>
</feature>
<accession>A0AAD4VDP8</accession>
<organism evidence="2 3">
    <name type="scientific">Prunus dulcis</name>
    <name type="common">Almond</name>
    <name type="synonym">Amygdalus dulcis</name>
    <dbReference type="NCBI Taxonomy" id="3755"/>
    <lineage>
        <taxon>Eukaryota</taxon>
        <taxon>Viridiplantae</taxon>
        <taxon>Streptophyta</taxon>
        <taxon>Embryophyta</taxon>
        <taxon>Tracheophyta</taxon>
        <taxon>Spermatophyta</taxon>
        <taxon>Magnoliopsida</taxon>
        <taxon>eudicotyledons</taxon>
        <taxon>Gunneridae</taxon>
        <taxon>Pentapetalae</taxon>
        <taxon>rosids</taxon>
        <taxon>fabids</taxon>
        <taxon>Rosales</taxon>
        <taxon>Rosaceae</taxon>
        <taxon>Amygdaloideae</taxon>
        <taxon>Amygdaleae</taxon>
        <taxon>Prunus</taxon>
    </lineage>
</organism>
<evidence type="ECO:0000313" key="2">
    <source>
        <dbReference type="EMBL" id="KAI5322618.1"/>
    </source>
</evidence>
<reference evidence="2 3" key="1">
    <citation type="journal article" date="2022" name="G3 (Bethesda)">
        <title>Whole-genome sequence and methylome profiling of the almond [Prunus dulcis (Mill.) D.A. Webb] cultivar 'Nonpareil'.</title>
        <authorList>
            <person name="D'Amico-Willman K.M."/>
            <person name="Ouma W.Z."/>
            <person name="Meulia T."/>
            <person name="Sideli G.M."/>
            <person name="Gradziel T.M."/>
            <person name="Fresnedo-Ramirez J."/>
        </authorList>
    </citation>
    <scope>NUCLEOTIDE SEQUENCE [LARGE SCALE GENOMIC DNA]</scope>
    <source>
        <strain evidence="2">Clone GOH B32 T37-40</strain>
    </source>
</reference>
<dbReference type="AlphaFoldDB" id="A0AAD4VDP8"/>
<feature type="region of interest" description="Disordered" evidence="1">
    <location>
        <begin position="1"/>
        <end position="34"/>
    </location>
</feature>
<evidence type="ECO:0000256" key="1">
    <source>
        <dbReference type="SAM" id="MobiDB-lite"/>
    </source>
</evidence>
<dbReference type="Proteomes" id="UP001054821">
    <property type="component" value="Chromosome 6"/>
</dbReference>
<dbReference type="EMBL" id="JAJFAZ020000006">
    <property type="protein sequence ID" value="KAI5322618.1"/>
    <property type="molecule type" value="Genomic_DNA"/>
</dbReference>
<feature type="compositionally biased region" description="Basic and acidic residues" evidence="1">
    <location>
        <begin position="9"/>
        <end position="24"/>
    </location>
</feature>
<evidence type="ECO:0000313" key="3">
    <source>
        <dbReference type="Proteomes" id="UP001054821"/>
    </source>
</evidence>
<proteinExistence type="predicted"/>
<gene>
    <name evidence="2" type="ORF">L3X38_031690</name>
</gene>